<dbReference type="KEGG" id="kphy:AOZ06_40140"/>
<proteinExistence type="predicted"/>
<sequence length="131" mass="14285">MLKVESFPLSNVIVKVDSAGCYQDNFVNVLNNDDVPLRPLDPVLDKVARVAAFVGQFVWSMADNATFNIAHDQGRHGCEPGPQLRQAGGQAGTRVVVPFFGQVTGRRDGISAGGQLATRPRWARWRQVGPQ</sequence>
<keyword evidence="2" id="KW-1185">Reference proteome</keyword>
<dbReference type="RefSeq" id="WP_054294146.1">
    <property type="nucleotide sequence ID" value="NZ_CP012752.1"/>
</dbReference>
<reference evidence="1 2" key="1">
    <citation type="submission" date="2015-07" db="EMBL/GenBank/DDBJ databases">
        <title>Genome sequencing of Kibdelosporangium phytohabitans.</title>
        <authorList>
            <person name="Qin S."/>
            <person name="Xing K."/>
        </authorList>
    </citation>
    <scope>NUCLEOTIDE SEQUENCE [LARGE SCALE GENOMIC DNA]</scope>
    <source>
        <strain evidence="1 2">KLBMP1111</strain>
    </source>
</reference>
<evidence type="ECO:0000313" key="2">
    <source>
        <dbReference type="Proteomes" id="UP000063699"/>
    </source>
</evidence>
<protein>
    <submittedName>
        <fullName evidence="1">Uncharacterized protein</fullName>
    </submittedName>
</protein>
<evidence type="ECO:0000313" key="1">
    <source>
        <dbReference type="EMBL" id="ALG12250.1"/>
    </source>
</evidence>
<accession>A0A0N9I386</accession>
<gene>
    <name evidence="1" type="ORF">AOZ06_40140</name>
</gene>
<dbReference type="AlphaFoldDB" id="A0A0N9I386"/>
<dbReference type="Proteomes" id="UP000063699">
    <property type="component" value="Chromosome"/>
</dbReference>
<dbReference type="EMBL" id="CP012752">
    <property type="protein sequence ID" value="ALG12250.1"/>
    <property type="molecule type" value="Genomic_DNA"/>
</dbReference>
<name>A0A0N9I386_9PSEU</name>
<organism evidence="1 2">
    <name type="scientific">Kibdelosporangium phytohabitans</name>
    <dbReference type="NCBI Taxonomy" id="860235"/>
    <lineage>
        <taxon>Bacteria</taxon>
        <taxon>Bacillati</taxon>
        <taxon>Actinomycetota</taxon>
        <taxon>Actinomycetes</taxon>
        <taxon>Pseudonocardiales</taxon>
        <taxon>Pseudonocardiaceae</taxon>
        <taxon>Kibdelosporangium</taxon>
    </lineage>
</organism>